<dbReference type="AlphaFoldDB" id="A0A6M3LHY4"/>
<accession>A0A6M3LHY4</accession>
<proteinExistence type="predicted"/>
<sequence length="59" mass="6748">MIISEVDVFEIQQLVGSFIIDTVIEAEMTAQQAAIFTKRLDEFLTAYHALQLRVAFKED</sequence>
<reference evidence="1" key="1">
    <citation type="submission" date="2020-03" db="EMBL/GenBank/DDBJ databases">
        <title>The deep terrestrial virosphere.</title>
        <authorList>
            <person name="Holmfeldt K."/>
            <person name="Nilsson E."/>
            <person name="Simone D."/>
            <person name="Lopez-Fernandez M."/>
            <person name="Wu X."/>
            <person name="de Brujin I."/>
            <person name="Lundin D."/>
            <person name="Andersson A."/>
            <person name="Bertilsson S."/>
            <person name="Dopson M."/>
        </authorList>
    </citation>
    <scope>NUCLEOTIDE SEQUENCE</scope>
    <source>
        <strain evidence="1">MM415B04534</strain>
    </source>
</reference>
<evidence type="ECO:0000313" key="1">
    <source>
        <dbReference type="EMBL" id="QJA92668.1"/>
    </source>
</evidence>
<gene>
    <name evidence="1" type="ORF">MM415B04534_0011</name>
</gene>
<dbReference type="EMBL" id="MT143086">
    <property type="protein sequence ID" value="QJA92668.1"/>
    <property type="molecule type" value="Genomic_DNA"/>
</dbReference>
<name>A0A6M3LHY4_9ZZZZ</name>
<protein>
    <submittedName>
        <fullName evidence="1">Uncharacterized protein</fullName>
    </submittedName>
</protein>
<organism evidence="1">
    <name type="scientific">viral metagenome</name>
    <dbReference type="NCBI Taxonomy" id="1070528"/>
    <lineage>
        <taxon>unclassified sequences</taxon>
        <taxon>metagenomes</taxon>
        <taxon>organismal metagenomes</taxon>
    </lineage>
</organism>